<evidence type="ECO:0000256" key="1">
    <source>
        <dbReference type="SAM" id="MobiDB-lite"/>
    </source>
</evidence>
<feature type="region of interest" description="Disordered" evidence="1">
    <location>
        <begin position="218"/>
        <end position="244"/>
    </location>
</feature>
<accession>A0A8R7PSF9</accession>
<protein>
    <submittedName>
        <fullName evidence="2">Uncharacterized protein</fullName>
    </submittedName>
</protein>
<sequence>MGSCAVAAGLDLRADDTVDGRDDADEEGVLAVHGGVGGLARGGVDVALEDPVQLESHVVVDVADALGHEAEVGGLAPDEEVEAGEEQIGAGVGVGDVDVGAAAEEAAPGGVVAEELPAEGARDAGLEGVGEVGGGEAHLRVGEQEHEVLALVAHVVPLEAEEGAEPVHEVLVGAPLRVGRRAEAPHGPERGGGGPHLREAQRRVLREEVVDGQDVVGLAGRRLGGGGGRPHAARGGGARRGHSG</sequence>
<name>A0A8R7PSF9_TRIUA</name>
<dbReference type="EnsemblPlants" id="TuG1812G0300002896.01.T01">
    <property type="protein sequence ID" value="TuG1812G0300002896.01.T01.cds473060"/>
    <property type="gene ID" value="TuG1812G0300002896.01"/>
</dbReference>
<reference evidence="3" key="1">
    <citation type="journal article" date="2013" name="Nature">
        <title>Draft genome of the wheat A-genome progenitor Triticum urartu.</title>
        <authorList>
            <person name="Ling H.Q."/>
            <person name="Zhao S."/>
            <person name="Liu D."/>
            <person name="Wang J."/>
            <person name="Sun H."/>
            <person name="Zhang C."/>
            <person name="Fan H."/>
            <person name="Li D."/>
            <person name="Dong L."/>
            <person name="Tao Y."/>
            <person name="Gao C."/>
            <person name="Wu H."/>
            <person name="Li Y."/>
            <person name="Cui Y."/>
            <person name="Guo X."/>
            <person name="Zheng S."/>
            <person name="Wang B."/>
            <person name="Yu K."/>
            <person name="Liang Q."/>
            <person name="Yang W."/>
            <person name="Lou X."/>
            <person name="Chen J."/>
            <person name="Feng M."/>
            <person name="Jian J."/>
            <person name="Zhang X."/>
            <person name="Luo G."/>
            <person name="Jiang Y."/>
            <person name="Liu J."/>
            <person name="Wang Z."/>
            <person name="Sha Y."/>
            <person name="Zhang B."/>
            <person name="Wu H."/>
            <person name="Tang D."/>
            <person name="Shen Q."/>
            <person name="Xue P."/>
            <person name="Zou S."/>
            <person name="Wang X."/>
            <person name="Liu X."/>
            <person name="Wang F."/>
            <person name="Yang Y."/>
            <person name="An X."/>
            <person name="Dong Z."/>
            <person name="Zhang K."/>
            <person name="Zhang X."/>
            <person name="Luo M.C."/>
            <person name="Dvorak J."/>
            <person name="Tong Y."/>
            <person name="Wang J."/>
            <person name="Yang H."/>
            <person name="Li Z."/>
            <person name="Wang D."/>
            <person name="Zhang A."/>
            <person name="Wang J."/>
        </authorList>
    </citation>
    <scope>NUCLEOTIDE SEQUENCE</scope>
    <source>
        <strain evidence="3">cv. G1812</strain>
    </source>
</reference>
<dbReference type="Gramene" id="TuG1812G0300002896.01.T01">
    <property type="protein sequence ID" value="TuG1812G0300002896.01.T01.cds473060"/>
    <property type="gene ID" value="TuG1812G0300002896.01"/>
</dbReference>
<dbReference type="AlphaFoldDB" id="A0A8R7PSF9"/>
<evidence type="ECO:0000313" key="3">
    <source>
        <dbReference type="Proteomes" id="UP000015106"/>
    </source>
</evidence>
<dbReference type="Proteomes" id="UP000015106">
    <property type="component" value="Chromosome 3"/>
</dbReference>
<feature type="compositionally biased region" description="Gly residues" evidence="1">
    <location>
        <begin position="222"/>
        <end position="236"/>
    </location>
</feature>
<organism evidence="2 3">
    <name type="scientific">Triticum urartu</name>
    <name type="common">Red wild einkorn</name>
    <name type="synonym">Crithodium urartu</name>
    <dbReference type="NCBI Taxonomy" id="4572"/>
    <lineage>
        <taxon>Eukaryota</taxon>
        <taxon>Viridiplantae</taxon>
        <taxon>Streptophyta</taxon>
        <taxon>Embryophyta</taxon>
        <taxon>Tracheophyta</taxon>
        <taxon>Spermatophyta</taxon>
        <taxon>Magnoliopsida</taxon>
        <taxon>Liliopsida</taxon>
        <taxon>Poales</taxon>
        <taxon>Poaceae</taxon>
        <taxon>BOP clade</taxon>
        <taxon>Pooideae</taxon>
        <taxon>Triticodae</taxon>
        <taxon>Triticeae</taxon>
        <taxon>Triticinae</taxon>
        <taxon>Triticum</taxon>
    </lineage>
</organism>
<keyword evidence="3" id="KW-1185">Reference proteome</keyword>
<evidence type="ECO:0000313" key="2">
    <source>
        <dbReference type="EnsemblPlants" id="TuG1812G0300002896.01.T01.cds473060"/>
    </source>
</evidence>
<reference evidence="2" key="2">
    <citation type="submission" date="2018-03" db="EMBL/GenBank/DDBJ databases">
        <title>The Triticum urartu genome reveals the dynamic nature of wheat genome evolution.</title>
        <authorList>
            <person name="Ling H."/>
            <person name="Ma B."/>
            <person name="Shi X."/>
            <person name="Liu H."/>
            <person name="Dong L."/>
            <person name="Sun H."/>
            <person name="Cao Y."/>
            <person name="Gao Q."/>
            <person name="Zheng S."/>
            <person name="Li Y."/>
            <person name="Yu Y."/>
            <person name="Du H."/>
            <person name="Qi M."/>
            <person name="Li Y."/>
            <person name="Yu H."/>
            <person name="Cui Y."/>
            <person name="Wang N."/>
            <person name="Chen C."/>
            <person name="Wu H."/>
            <person name="Zhao Y."/>
            <person name="Zhang J."/>
            <person name="Li Y."/>
            <person name="Zhou W."/>
            <person name="Zhang B."/>
            <person name="Hu W."/>
            <person name="Eijk M."/>
            <person name="Tang J."/>
            <person name="Witsenboer H."/>
            <person name="Zhao S."/>
            <person name="Li Z."/>
            <person name="Zhang A."/>
            <person name="Wang D."/>
            <person name="Liang C."/>
        </authorList>
    </citation>
    <scope>NUCLEOTIDE SEQUENCE [LARGE SCALE GENOMIC DNA]</scope>
    <source>
        <strain evidence="2">cv. G1812</strain>
    </source>
</reference>
<reference evidence="2" key="3">
    <citation type="submission" date="2022-06" db="UniProtKB">
        <authorList>
            <consortium name="EnsemblPlants"/>
        </authorList>
    </citation>
    <scope>IDENTIFICATION</scope>
</reference>
<proteinExistence type="predicted"/>